<evidence type="ECO:0000313" key="2">
    <source>
        <dbReference type="EMBL" id="KAG7193728.1"/>
    </source>
</evidence>
<sequence length="165" mass="18190">MSMTTKIGAFFGPSRQYAVAGASNSPHKFGFKIFDWYLSRDLNAIPVNPREKEIIGQPVVHNIETILNTLKDKKDLDSYHLSTKDGLSISFLTPPEITLATLGEIASVEGYKDLIKGLWFQPGSYSEGVIQKASDLGLLNKTVYQDECILIRGDEGLLLSVSPNL</sequence>
<dbReference type="EMBL" id="JAHMUF010000010">
    <property type="protein sequence ID" value="KAG7193728.1"/>
    <property type="molecule type" value="Genomic_DNA"/>
</dbReference>
<keyword evidence="3" id="KW-1185">Reference proteome</keyword>
<name>A0A9P7V9E6_9ASCO</name>
<dbReference type="AlphaFoldDB" id="A0A9P7V9E6"/>
<dbReference type="PANTHER" id="PTHR33303:SF2">
    <property type="entry name" value="COA-BINDING DOMAIN-CONTAINING PROTEIN"/>
    <property type="match status" value="1"/>
</dbReference>
<proteinExistence type="predicted"/>
<dbReference type="InterPro" id="IPR036291">
    <property type="entry name" value="NAD(P)-bd_dom_sf"/>
</dbReference>
<dbReference type="PANTHER" id="PTHR33303">
    <property type="entry name" value="CYTOPLASMIC PROTEIN-RELATED"/>
    <property type="match status" value="1"/>
</dbReference>
<reference evidence="2" key="1">
    <citation type="submission" date="2021-03" db="EMBL/GenBank/DDBJ databases">
        <authorList>
            <person name="Palmer J.M."/>
        </authorList>
    </citation>
    <scope>NUCLEOTIDE SEQUENCE</scope>
    <source>
        <strain evidence="2">ARV_011</strain>
    </source>
</reference>
<evidence type="ECO:0000313" key="3">
    <source>
        <dbReference type="Proteomes" id="UP000790833"/>
    </source>
</evidence>
<dbReference type="Proteomes" id="UP000790833">
    <property type="component" value="Unassembled WGS sequence"/>
</dbReference>
<dbReference type="SUPFAM" id="SSF51735">
    <property type="entry name" value="NAD(P)-binding Rossmann-fold domains"/>
    <property type="match status" value="1"/>
</dbReference>
<protein>
    <recommendedName>
        <fullName evidence="1">CoA-binding domain-containing protein</fullName>
    </recommendedName>
</protein>
<dbReference type="OrthoDB" id="5138418at2759"/>
<comment type="caution">
    <text evidence="2">The sequence shown here is derived from an EMBL/GenBank/DDBJ whole genome shotgun (WGS) entry which is preliminary data.</text>
</comment>
<dbReference type="GeneID" id="66113793"/>
<evidence type="ECO:0000259" key="1">
    <source>
        <dbReference type="Pfam" id="PF13380"/>
    </source>
</evidence>
<accession>A0A9P7V9E6</accession>
<dbReference type="RefSeq" id="XP_043049276.1">
    <property type="nucleotide sequence ID" value="XM_043191264.1"/>
</dbReference>
<dbReference type="Gene3D" id="3.40.50.720">
    <property type="entry name" value="NAD(P)-binding Rossmann-like Domain"/>
    <property type="match status" value="1"/>
</dbReference>
<organism evidence="2 3">
    <name type="scientific">Scheffersomyces spartinae</name>
    <dbReference type="NCBI Taxonomy" id="45513"/>
    <lineage>
        <taxon>Eukaryota</taxon>
        <taxon>Fungi</taxon>
        <taxon>Dikarya</taxon>
        <taxon>Ascomycota</taxon>
        <taxon>Saccharomycotina</taxon>
        <taxon>Pichiomycetes</taxon>
        <taxon>Debaryomycetaceae</taxon>
        <taxon>Scheffersomyces</taxon>
    </lineage>
</organism>
<feature type="domain" description="CoA-binding" evidence="1">
    <location>
        <begin position="15"/>
        <end position="153"/>
    </location>
</feature>
<dbReference type="InterPro" id="IPR003781">
    <property type="entry name" value="CoA-bd"/>
</dbReference>
<dbReference type="Pfam" id="PF13380">
    <property type="entry name" value="CoA_binding_2"/>
    <property type="match status" value="1"/>
</dbReference>
<gene>
    <name evidence="2" type="ORF">KQ657_000419</name>
</gene>